<dbReference type="AlphaFoldDB" id="A0A5A9WAK1"/>
<reference evidence="1 2" key="1">
    <citation type="submission" date="2019-03" db="EMBL/GenBank/DDBJ databases">
        <title>Nitrincola sp. nov. isolated from an Indian soda lake.</title>
        <authorList>
            <person name="Joshi A."/>
            <person name="Thite S.V."/>
            <person name="Joseph N."/>
            <person name="Dhotre D."/>
            <person name="Moorthy M."/>
            <person name="Shouche Y.S."/>
        </authorList>
    </citation>
    <scope>NUCLEOTIDE SEQUENCE [LARGE SCALE GENOMIC DNA]</scope>
    <source>
        <strain evidence="1 2">MEB193</strain>
    </source>
</reference>
<proteinExistence type="predicted"/>
<dbReference type="Proteomes" id="UP000325302">
    <property type="component" value="Unassembled WGS sequence"/>
</dbReference>
<evidence type="ECO:0000313" key="2">
    <source>
        <dbReference type="Proteomes" id="UP000325302"/>
    </source>
</evidence>
<accession>A0A5A9WAK1</accession>
<comment type="caution">
    <text evidence="1">The sequence shown here is derived from an EMBL/GenBank/DDBJ whole genome shotgun (WGS) entry which is preliminary data.</text>
</comment>
<organism evidence="1 2">
    <name type="scientific">Nitrincola tapanii</name>
    <dbReference type="NCBI Taxonomy" id="1708751"/>
    <lineage>
        <taxon>Bacteria</taxon>
        <taxon>Pseudomonadati</taxon>
        <taxon>Pseudomonadota</taxon>
        <taxon>Gammaproteobacteria</taxon>
        <taxon>Oceanospirillales</taxon>
        <taxon>Oceanospirillaceae</taxon>
        <taxon>Nitrincola</taxon>
    </lineage>
</organism>
<evidence type="ECO:0008006" key="3">
    <source>
        <dbReference type="Google" id="ProtNLM"/>
    </source>
</evidence>
<gene>
    <name evidence="1" type="ORF">E1H14_01680</name>
</gene>
<dbReference type="OrthoDB" id="6195575at2"/>
<name>A0A5A9WAK1_9GAMM</name>
<protein>
    <recommendedName>
        <fullName evidence="3">GIY-YIG domain-containing protein</fullName>
    </recommendedName>
</protein>
<evidence type="ECO:0000313" key="1">
    <source>
        <dbReference type="EMBL" id="KAA0876461.1"/>
    </source>
</evidence>
<dbReference type="EMBL" id="SMRS01000001">
    <property type="protein sequence ID" value="KAA0876461.1"/>
    <property type="molecule type" value="Genomic_DNA"/>
</dbReference>
<keyword evidence="2" id="KW-1185">Reference proteome</keyword>
<sequence>MITKHDLPSLVTKFERLPGQISELSKSAFENVYGSEAAAQAKNIVYFFLSSKPVPRLNGESCILYIGQTKTSFKSRYFRHASLHATSKANSLKFDMVIKNYGAIEIAFCDYRKFGDTLLGAEGQFLWWYFQNHGEYPPINYTKTKVRIDAVSA</sequence>
<dbReference type="RefSeq" id="WP_149389710.1">
    <property type="nucleotide sequence ID" value="NZ_SMRS01000001.1"/>
</dbReference>